<dbReference type="RefSeq" id="WP_209238217.1">
    <property type="nucleotide sequence ID" value="NZ_JADKMA010000016.1"/>
</dbReference>
<dbReference type="Pfam" id="PF00440">
    <property type="entry name" value="TetR_N"/>
    <property type="match status" value="1"/>
</dbReference>
<dbReference type="PRINTS" id="PR00455">
    <property type="entry name" value="HTHTETR"/>
</dbReference>
<dbReference type="PANTHER" id="PTHR30055:SF148">
    <property type="entry name" value="TETR-FAMILY TRANSCRIPTIONAL REGULATOR"/>
    <property type="match status" value="1"/>
</dbReference>
<comment type="caution">
    <text evidence="6">The sequence shown here is derived from an EMBL/GenBank/DDBJ whole genome shotgun (WGS) entry which is preliminary data.</text>
</comment>
<protein>
    <submittedName>
        <fullName evidence="6">TetR/AcrR family transcriptional regulator</fullName>
    </submittedName>
</protein>
<dbReference type="Pfam" id="PF16859">
    <property type="entry name" value="TetR_C_11"/>
    <property type="match status" value="1"/>
</dbReference>
<dbReference type="InterPro" id="IPR001647">
    <property type="entry name" value="HTH_TetR"/>
</dbReference>
<feature type="DNA-binding region" description="H-T-H motif" evidence="4">
    <location>
        <begin position="35"/>
        <end position="54"/>
    </location>
</feature>
<sequence>MTPGAVGRPRDAAREEALLDAVIELLDEVGYDGLTIAAVAQRAHASKATVYRRWPSKEDLLCAALLHVTRDAVPVPDTGSLASDLREMLLHSARAMAEHRPRIAAIMAAVVTRRDLAATFDQVFLEGRRAAARSIYERALGRGEFAQGPDIALLIEAAPALLLQRALYQPDEPLDAAFVDRIVGGLVLPALGASPPQHAAQHTAQSTEGTS</sequence>
<evidence type="ECO:0000256" key="3">
    <source>
        <dbReference type="ARBA" id="ARBA00023163"/>
    </source>
</evidence>
<gene>
    <name evidence="6" type="ORF">ITI46_05345</name>
</gene>
<evidence type="ECO:0000256" key="1">
    <source>
        <dbReference type="ARBA" id="ARBA00023015"/>
    </source>
</evidence>
<accession>A0ABS3X6W7</accession>
<evidence type="ECO:0000256" key="4">
    <source>
        <dbReference type="PROSITE-ProRule" id="PRU00335"/>
    </source>
</evidence>
<keyword evidence="1" id="KW-0805">Transcription regulation</keyword>
<dbReference type="PROSITE" id="PS50977">
    <property type="entry name" value="HTH_TETR_2"/>
    <property type="match status" value="1"/>
</dbReference>
<feature type="domain" description="HTH tetR-type" evidence="5">
    <location>
        <begin position="12"/>
        <end position="72"/>
    </location>
</feature>
<dbReference type="SUPFAM" id="SSF48498">
    <property type="entry name" value="Tetracyclin repressor-like, C-terminal domain"/>
    <property type="match status" value="1"/>
</dbReference>
<dbReference type="Gene3D" id="1.10.10.60">
    <property type="entry name" value="Homeodomain-like"/>
    <property type="match status" value="1"/>
</dbReference>
<dbReference type="Proteomes" id="UP001519064">
    <property type="component" value="Unassembled WGS sequence"/>
</dbReference>
<dbReference type="PROSITE" id="PS01081">
    <property type="entry name" value="HTH_TETR_1"/>
    <property type="match status" value="1"/>
</dbReference>
<dbReference type="InterPro" id="IPR036271">
    <property type="entry name" value="Tet_transcr_reg_TetR-rel_C_sf"/>
</dbReference>
<dbReference type="InterPro" id="IPR011075">
    <property type="entry name" value="TetR_C"/>
</dbReference>
<reference evidence="6 7" key="1">
    <citation type="submission" date="2020-11" db="EMBL/GenBank/DDBJ databases">
        <title>Streptomyces spirodelae sp. nov., isolated from duckweed.</title>
        <authorList>
            <person name="Saimee Y."/>
            <person name="Duangmal K."/>
        </authorList>
    </citation>
    <scope>NUCLEOTIDE SEQUENCE [LARGE SCALE GENOMIC DNA]</scope>
    <source>
        <strain evidence="6 7">S16-07</strain>
    </source>
</reference>
<name>A0ABS3X6W7_9ACTN</name>
<dbReference type="InterPro" id="IPR050109">
    <property type="entry name" value="HTH-type_TetR-like_transc_reg"/>
</dbReference>
<keyword evidence="2 4" id="KW-0238">DNA-binding</keyword>
<keyword evidence="3" id="KW-0804">Transcription</keyword>
<proteinExistence type="predicted"/>
<dbReference type="Gene3D" id="1.10.357.10">
    <property type="entry name" value="Tetracycline Repressor, domain 2"/>
    <property type="match status" value="1"/>
</dbReference>
<evidence type="ECO:0000259" key="5">
    <source>
        <dbReference type="PROSITE" id="PS50977"/>
    </source>
</evidence>
<evidence type="ECO:0000313" key="7">
    <source>
        <dbReference type="Proteomes" id="UP001519064"/>
    </source>
</evidence>
<dbReference type="InterPro" id="IPR023772">
    <property type="entry name" value="DNA-bd_HTH_TetR-type_CS"/>
</dbReference>
<dbReference type="SUPFAM" id="SSF46689">
    <property type="entry name" value="Homeodomain-like"/>
    <property type="match status" value="1"/>
</dbReference>
<dbReference type="PANTHER" id="PTHR30055">
    <property type="entry name" value="HTH-TYPE TRANSCRIPTIONAL REGULATOR RUTR"/>
    <property type="match status" value="1"/>
</dbReference>
<dbReference type="InterPro" id="IPR009057">
    <property type="entry name" value="Homeodomain-like_sf"/>
</dbReference>
<evidence type="ECO:0000256" key="2">
    <source>
        <dbReference type="ARBA" id="ARBA00023125"/>
    </source>
</evidence>
<organism evidence="6 7">
    <name type="scientific">Streptomyces oryzae</name>
    <dbReference type="NCBI Taxonomy" id="1434886"/>
    <lineage>
        <taxon>Bacteria</taxon>
        <taxon>Bacillati</taxon>
        <taxon>Actinomycetota</taxon>
        <taxon>Actinomycetes</taxon>
        <taxon>Kitasatosporales</taxon>
        <taxon>Streptomycetaceae</taxon>
        <taxon>Streptomyces</taxon>
    </lineage>
</organism>
<dbReference type="EMBL" id="JADKMA010000016">
    <property type="protein sequence ID" value="MBO8191120.1"/>
    <property type="molecule type" value="Genomic_DNA"/>
</dbReference>
<keyword evidence="7" id="KW-1185">Reference proteome</keyword>
<evidence type="ECO:0000313" key="6">
    <source>
        <dbReference type="EMBL" id="MBO8191120.1"/>
    </source>
</evidence>